<evidence type="ECO:0000256" key="1">
    <source>
        <dbReference type="PIRSR" id="PIRSR613078-2"/>
    </source>
</evidence>
<accession>A0A841D7D0</accession>
<comment type="caution">
    <text evidence="2">The sequence shown here is derived from an EMBL/GenBank/DDBJ whole genome shotgun (WGS) entry which is preliminary data.</text>
</comment>
<dbReference type="CDD" id="cd07067">
    <property type="entry name" value="HP_PGM_like"/>
    <property type="match status" value="1"/>
</dbReference>
<reference evidence="2 3" key="1">
    <citation type="submission" date="2020-08" db="EMBL/GenBank/DDBJ databases">
        <title>Genomic Encyclopedia of Type Strains, Phase III (KMG-III): the genomes of soil and plant-associated and newly described type strains.</title>
        <authorList>
            <person name="Whitman W."/>
        </authorList>
    </citation>
    <scope>NUCLEOTIDE SEQUENCE [LARGE SCALE GENOMIC DNA]</scope>
    <source>
        <strain evidence="2 3">CECT 3303</strain>
    </source>
</reference>
<feature type="binding site" evidence="1">
    <location>
        <position position="71"/>
    </location>
    <ligand>
        <name>substrate</name>
    </ligand>
</feature>
<proteinExistence type="predicted"/>
<dbReference type="GO" id="GO:0016791">
    <property type="term" value="F:phosphatase activity"/>
    <property type="evidence" value="ECO:0007669"/>
    <property type="project" value="TreeGrafter"/>
</dbReference>
<dbReference type="GO" id="GO:0005737">
    <property type="term" value="C:cytoplasm"/>
    <property type="evidence" value="ECO:0007669"/>
    <property type="project" value="TreeGrafter"/>
</dbReference>
<protein>
    <submittedName>
        <fullName evidence="2">Broad specificity phosphatase PhoE</fullName>
    </submittedName>
</protein>
<dbReference type="InterPro" id="IPR050275">
    <property type="entry name" value="PGM_Phosphatase"/>
</dbReference>
<dbReference type="PANTHER" id="PTHR48100:SF1">
    <property type="entry name" value="HISTIDINE PHOSPHATASE FAMILY PROTEIN-RELATED"/>
    <property type="match status" value="1"/>
</dbReference>
<dbReference type="Pfam" id="PF00300">
    <property type="entry name" value="His_Phos_1"/>
    <property type="match status" value="1"/>
</dbReference>
<dbReference type="SMART" id="SM00855">
    <property type="entry name" value="PGAM"/>
    <property type="match status" value="1"/>
</dbReference>
<dbReference type="EMBL" id="JACHJJ010000011">
    <property type="protein sequence ID" value="MBB5964404.1"/>
    <property type="molecule type" value="Genomic_DNA"/>
</dbReference>
<organism evidence="2 3">
    <name type="scientific">Planomonospora venezuelensis</name>
    <dbReference type="NCBI Taxonomy" id="1999"/>
    <lineage>
        <taxon>Bacteria</taxon>
        <taxon>Bacillati</taxon>
        <taxon>Actinomycetota</taxon>
        <taxon>Actinomycetes</taxon>
        <taxon>Streptosporangiales</taxon>
        <taxon>Streptosporangiaceae</taxon>
        <taxon>Planomonospora</taxon>
    </lineage>
</organism>
<dbReference type="PANTHER" id="PTHR48100">
    <property type="entry name" value="BROAD-SPECIFICITY PHOSPHATASE YOR283W-RELATED"/>
    <property type="match status" value="1"/>
</dbReference>
<dbReference type="Proteomes" id="UP000562352">
    <property type="component" value="Unassembled WGS sequence"/>
</dbReference>
<name>A0A841D7D0_PLAVE</name>
<evidence type="ECO:0000313" key="2">
    <source>
        <dbReference type="EMBL" id="MBB5964404.1"/>
    </source>
</evidence>
<dbReference type="InterPro" id="IPR029033">
    <property type="entry name" value="His_PPase_superfam"/>
</dbReference>
<dbReference type="InterPro" id="IPR013078">
    <property type="entry name" value="His_Pase_superF_clade-1"/>
</dbReference>
<dbReference type="RefSeq" id="WP_184943180.1">
    <property type="nucleotide sequence ID" value="NZ_BAAAWZ010000001.1"/>
</dbReference>
<keyword evidence="3" id="KW-1185">Reference proteome</keyword>
<evidence type="ECO:0000313" key="3">
    <source>
        <dbReference type="Proteomes" id="UP000562352"/>
    </source>
</evidence>
<feature type="binding site" evidence="1">
    <location>
        <begin position="124"/>
        <end position="125"/>
    </location>
    <ligand>
        <name>substrate</name>
    </ligand>
</feature>
<gene>
    <name evidence="2" type="ORF">FHS22_003688</name>
</gene>
<dbReference type="SUPFAM" id="SSF53254">
    <property type="entry name" value="Phosphoglycerate mutase-like"/>
    <property type="match status" value="1"/>
</dbReference>
<sequence length="215" mass="23962">MPLTITAVRHGESEANVAFARAEAEGRAVVLERPDEEWELSPLGRRQASALGRRLARADPPEAVWCSPYLRAVQTWELIAAELPVTPEVRTDRRLRDREMGRLAGMNLAAIRRLHPREAEVLQRREYDHRPPEGESFADVAARVGEALRDMRARCAGRRVLVVAHDAVVLMLRHVLAEAAKAVEHVPIGNTSVSVWRSGELVVFNDVSHLGETPV</sequence>
<dbReference type="Gene3D" id="3.40.50.1240">
    <property type="entry name" value="Phosphoglycerate mutase-like"/>
    <property type="match status" value="1"/>
</dbReference>
<dbReference type="AlphaFoldDB" id="A0A841D7D0"/>